<dbReference type="NCBIfam" id="NF007640">
    <property type="entry name" value="PRK10307.1"/>
    <property type="match status" value="1"/>
</dbReference>
<evidence type="ECO:0000313" key="5">
    <source>
        <dbReference type="EMBL" id="MFD1532015.1"/>
    </source>
</evidence>
<dbReference type="InterPro" id="IPR001296">
    <property type="entry name" value="Glyco_trans_1"/>
</dbReference>
<evidence type="ECO:0000256" key="2">
    <source>
        <dbReference type="ARBA" id="ARBA00022679"/>
    </source>
</evidence>
<gene>
    <name evidence="5" type="ORF">ACFSCY_21520</name>
</gene>
<evidence type="ECO:0000259" key="3">
    <source>
        <dbReference type="Pfam" id="PF00534"/>
    </source>
</evidence>
<feature type="domain" description="Glycosyl transferase family 1" evidence="3">
    <location>
        <begin position="316"/>
        <end position="487"/>
    </location>
</feature>
<keyword evidence="1" id="KW-0328">Glycosyltransferase</keyword>
<dbReference type="PANTHER" id="PTHR45947:SF3">
    <property type="entry name" value="SULFOQUINOVOSYL TRANSFERASE SQD2"/>
    <property type="match status" value="1"/>
</dbReference>
<dbReference type="Gene3D" id="3.40.50.2000">
    <property type="entry name" value="Glycogen Phosphorylase B"/>
    <property type="match status" value="2"/>
</dbReference>
<evidence type="ECO:0000256" key="1">
    <source>
        <dbReference type="ARBA" id="ARBA00022676"/>
    </source>
</evidence>
<accession>A0ABW4FN30</accession>
<feature type="domain" description="Glycosyltransferase subfamily 4-like N-terminal" evidence="4">
    <location>
        <begin position="121"/>
        <end position="305"/>
    </location>
</feature>
<dbReference type="PANTHER" id="PTHR45947">
    <property type="entry name" value="SULFOQUINOVOSYL TRANSFERASE SQD2"/>
    <property type="match status" value="1"/>
</dbReference>
<dbReference type="SUPFAM" id="SSF53756">
    <property type="entry name" value="UDP-Glycosyltransferase/glycogen phosphorylase"/>
    <property type="match status" value="1"/>
</dbReference>
<dbReference type="RefSeq" id="WP_343980397.1">
    <property type="nucleotide sequence ID" value="NZ_BAAAJG010000012.1"/>
</dbReference>
<organism evidence="5 6">
    <name type="scientific">Pseudonocardia aurantiaca</name>
    <dbReference type="NCBI Taxonomy" id="75290"/>
    <lineage>
        <taxon>Bacteria</taxon>
        <taxon>Bacillati</taxon>
        <taxon>Actinomycetota</taxon>
        <taxon>Actinomycetes</taxon>
        <taxon>Pseudonocardiales</taxon>
        <taxon>Pseudonocardiaceae</taxon>
        <taxon>Pseudonocardia</taxon>
    </lineage>
</organism>
<evidence type="ECO:0000259" key="4">
    <source>
        <dbReference type="Pfam" id="PF13579"/>
    </source>
</evidence>
<dbReference type="InterPro" id="IPR050194">
    <property type="entry name" value="Glycosyltransferase_grp1"/>
</dbReference>
<sequence>MPADETTETCHPFALIRIGDVGYTEVTVRNGGLRGPDDGMRTAQLDSPPVAQIPRATAPARSHLVTIHDIRATRDAHRLELLDLIPTPRAQTSTVDVPVVGPHGGPLRVLAIGINFGPEHTGIAPYTTQLCEYLVERGASVSMFTGVPHYPGWIVDPSCRWRLRRVERRGRFEVRRLRHYVPKKQTALRRAAYELTFALQVALQQPKARPDIVLAVVPSLLSAVAAQRIAARAGVPLVVWVQDLMGRAAAQSGMDGGAKVAGVVAAIEKRVLRHADQVLVLNSHFAEYVQSIGVDSSKVTVQPNWTHVAEPTGANREQTRARLGWHPDETIVLHTGNMGLKQDLENVIAAARLVDERGTRSVRFVLMGDGSQRESLQRLAEGVAAVEFLPPVPSEEYADILAAADVLLVNERASSVDMSLPSKLTSYLRAGRPVISASPAEGGTAAEVKRSGGGLVVEPGSPQSLLDTVERLATDPQSARLMGQRGRLYAAENLDAQRALRALLGALGPHPAGARERVDAA</sequence>
<name>A0ABW4FN30_9PSEU</name>
<protein>
    <submittedName>
        <fullName evidence="5">Glycosyltransferase family 4 protein</fullName>
    </submittedName>
</protein>
<dbReference type="InterPro" id="IPR028098">
    <property type="entry name" value="Glyco_trans_4-like_N"/>
</dbReference>
<keyword evidence="2" id="KW-0808">Transferase</keyword>
<comment type="caution">
    <text evidence="5">The sequence shown here is derived from an EMBL/GenBank/DDBJ whole genome shotgun (WGS) entry which is preliminary data.</text>
</comment>
<dbReference type="Proteomes" id="UP001597145">
    <property type="component" value="Unassembled WGS sequence"/>
</dbReference>
<reference evidence="6" key="1">
    <citation type="journal article" date="2019" name="Int. J. Syst. Evol. Microbiol.">
        <title>The Global Catalogue of Microorganisms (GCM) 10K type strain sequencing project: providing services to taxonomists for standard genome sequencing and annotation.</title>
        <authorList>
            <consortium name="The Broad Institute Genomics Platform"/>
            <consortium name="The Broad Institute Genome Sequencing Center for Infectious Disease"/>
            <person name="Wu L."/>
            <person name="Ma J."/>
        </authorList>
    </citation>
    <scope>NUCLEOTIDE SEQUENCE [LARGE SCALE GENOMIC DNA]</scope>
    <source>
        <strain evidence="6">JCM 12165</strain>
    </source>
</reference>
<dbReference type="Pfam" id="PF13579">
    <property type="entry name" value="Glyco_trans_4_4"/>
    <property type="match status" value="1"/>
</dbReference>
<dbReference type="EMBL" id="JBHUCP010000017">
    <property type="protein sequence ID" value="MFD1532015.1"/>
    <property type="molecule type" value="Genomic_DNA"/>
</dbReference>
<proteinExistence type="predicted"/>
<dbReference type="Pfam" id="PF00534">
    <property type="entry name" value="Glycos_transf_1"/>
    <property type="match status" value="1"/>
</dbReference>
<dbReference type="CDD" id="cd03794">
    <property type="entry name" value="GT4_WbuB-like"/>
    <property type="match status" value="1"/>
</dbReference>
<keyword evidence="6" id="KW-1185">Reference proteome</keyword>
<evidence type="ECO:0000313" key="6">
    <source>
        <dbReference type="Proteomes" id="UP001597145"/>
    </source>
</evidence>